<dbReference type="Pfam" id="PF07690">
    <property type="entry name" value="MFS_1"/>
    <property type="match status" value="1"/>
</dbReference>
<dbReference type="InterPro" id="IPR011701">
    <property type="entry name" value="MFS"/>
</dbReference>
<keyword evidence="3 4" id="KW-0472">Membrane</keyword>
<dbReference type="Gene3D" id="1.20.1250.20">
    <property type="entry name" value="MFS general substrate transporter like domains"/>
    <property type="match status" value="1"/>
</dbReference>
<feature type="transmembrane region" description="Helical" evidence="4">
    <location>
        <begin position="88"/>
        <end position="108"/>
    </location>
</feature>
<feature type="transmembrane region" description="Helical" evidence="4">
    <location>
        <begin position="33"/>
        <end position="51"/>
    </location>
</feature>
<dbReference type="SUPFAM" id="SSF103473">
    <property type="entry name" value="MFS general substrate transporter"/>
    <property type="match status" value="1"/>
</dbReference>
<accession>A0A170YV58</accession>
<feature type="transmembrane region" description="Helical" evidence="4">
    <location>
        <begin position="263"/>
        <end position="281"/>
    </location>
</feature>
<dbReference type="PROSITE" id="PS50850">
    <property type="entry name" value="MFS"/>
    <property type="match status" value="1"/>
</dbReference>
<dbReference type="PANTHER" id="PTHR42910:SF1">
    <property type="entry name" value="MAJOR FACILITATOR SUPERFAMILY (MFS) PROFILE DOMAIN-CONTAINING PROTEIN"/>
    <property type="match status" value="1"/>
</dbReference>
<dbReference type="InterPro" id="IPR036259">
    <property type="entry name" value="MFS_trans_sf"/>
</dbReference>
<reference evidence="7" key="1">
    <citation type="submission" date="2016-04" db="EMBL/GenBank/DDBJ databases">
        <title>Draft genome sequence of Paludibacter jiangxiensis strain NM7.</title>
        <authorList>
            <person name="Qiu Y."/>
            <person name="Matsuura N."/>
            <person name="Ohashi A."/>
            <person name="Tourlousse M.D."/>
            <person name="Sekiguchi Y."/>
        </authorList>
    </citation>
    <scope>NUCLEOTIDE SEQUENCE [LARGE SCALE GENOMIC DNA]</scope>
    <source>
        <strain evidence="7">NM7</strain>
    </source>
</reference>
<feature type="transmembrane region" description="Helical" evidence="4">
    <location>
        <begin position="63"/>
        <end position="82"/>
    </location>
</feature>
<feature type="transmembrane region" description="Helical" evidence="4">
    <location>
        <begin position="120"/>
        <end position="137"/>
    </location>
</feature>
<keyword evidence="7" id="KW-1185">Reference proteome</keyword>
<feature type="domain" description="Major facilitator superfamily (MFS) profile" evidence="5">
    <location>
        <begin position="1"/>
        <end position="375"/>
    </location>
</feature>
<organism evidence="6 7">
    <name type="scientific">Paludibacter jiangxiensis</name>
    <dbReference type="NCBI Taxonomy" id="681398"/>
    <lineage>
        <taxon>Bacteria</taxon>
        <taxon>Pseudomonadati</taxon>
        <taxon>Bacteroidota</taxon>
        <taxon>Bacteroidia</taxon>
        <taxon>Bacteroidales</taxon>
        <taxon>Paludibacteraceae</taxon>
        <taxon>Paludibacter</taxon>
    </lineage>
</organism>
<dbReference type="GO" id="GO:0022857">
    <property type="term" value="F:transmembrane transporter activity"/>
    <property type="evidence" value="ECO:0007669"/>
    <property type="project" value="InterPro"/>
</dbReference>
<dbReference type="EMBL" id="BDCR01000001">
    <property type="protein sequence ID" value="GAT62090.1"/>
    <property type="molecule type" value="Genomic_DNA"/>
</dbReference>
<feature type="transmembrane region" description="Helical" evidence="4">
    <location>
        <begin position="287"/>
        <end position="311"/>
    </location>
</feature>
<comment type="caution">
    <text evidence="6">The sequence shown here is derived from an EMBL/GenBank/DDBJ whole genome shotgun (WGS) entry which is preliminary data.</text>
</comment>
<reference evidence="7" key="2">
    <citation type="journal article" date="2017" name="Genome Announc.">
        <title>Draft genome sequence of Paludibacter jiangxiensis NM7(T), a propionate-producing fermentative bacterium.</title>
        <authorList>
            <person name="Qiu Y.-L."/>
            <person name="Tourlousse D.M."/>
            <person name="Matsuura N."/>
            <person name="Ohashi A."/>
            <person name="Sekiguchi Y."/>
        </authorList>
    </citation>
    <scope>NUCLEOTIDE SEQUENCE [LARGE SCALE GENOMIC DNA]</scope>
    <source>
        <strain evidence="7">NM7</strain>
    </source>
</reference>
<dbReference type="InterPro" id="IPR020846">
    <property type="entry name" value="MFS_dom"/>
</dbReference>
<dbReference type="CDD" id="cd17324">
    <property type="entry name" value="MFS_NepI_like"/>
    <property type="match status" value="1"/>
</dbReference>
<evidence type="ECO:0000259" key="5">
    <source>
        <dbReference type="PROSITE" id="PS50850"/>
    </source>
</evidence>
<feature type="transmembrane region" description="Helical" evidence="4">
    <location>
        <begin position="323"/>
        <end position="342"/>
    </location>
</feature>
<feature type="transmembrane region" description="Helical" evidence="4">
    <location>
        <begin position="149"/>
        <end position="169"/>
    </location>
</feature>
<feature type="transmembrane region" description="Helical" evidence="4">
    <location>
        <begin position="200"/>
        <end position="222"/>
    </location>
</feature>
<proteinExistence type="predicted"/>
<keyword evidence="1 4" id="KW-0812">Transmembrane</keyword>
<keyword evidence="2 4" id="KW-1133">Transmembrane helix</keyword>
<protein>
    <submittedName>
        <fullName evidence="6">Predicted arabinose efflux permease, MFS family</fullName>
    </submittedName>
</protein>
<evidence type="ECO:0000313" key="7">
    <source>
        <dbReference type="Proteomes" id="UP000076586"/>
    </source>
</evidence>
<feature type="transmembrane region" description="Helical" evidence="4">
    <location>
        <begin position="234"/>
        <end position="251"/>
    </location>
</feature>
<dbReference type="Proteomes" id="UP000076586">
    <property type="component" value="Unassembled WGS sequence"/>
</dbReference>
<dbReference type="AlphaFoldDB" id="A0A170YV58"/>
<sequence length="375" mass="40695">MAVAAGISVANIYYNQPILKDISTTFGCTEAQAGLTSMLAQIGYGLGLFFITPLGDKVNKKSLIVNLLALLFLSLLLMIFAASILQVWVLSVLIGILSVAVQVILPMAAGLDSVNRGKTVGTIFTGILIGILAARVFSGAIAEWLSWRWVYGFSAGLVLLVTLLLKTYLPEVETPFKGSYLKLLGSALSMLPRYPLLRKVALMGAFQFGIFCSFWTTLTFHLSGAPFRFHTDTIGLFGLVAIAGALMAPLFGKQSDRGNTNRVQLYAITMMIAAVLLMLFFDQSVIMLVAAVLLLDIGAQAMQVTNVALVYTLDESSHSRINTIYMTTFFTGGALGTFVGLLCWQAGGWLWVSLQMLTWAVMILLILIGFRSKTR</sequence>
<evidence type="ECO:0000256" key="2">
    <source>
        <dbReference type="ARBA" id="ARBA00022989"/>
    </source>
</evidence>
<dbReference type="STRING" id="681398.PJIAN_1680"/>
<gene>
    <name evidence="6" type="ORF">PJIAN_1680</name>
</gene>
<name>A0A170YV58_9BACT</name>
<dbReference type="PANTHER" id="PTHR42910">
    <property type="entry name" value="TRANSPORTER SCO4007-RELATED"/>
    <property type="match status" value="1"/>
</dbReference>
<feature type="transmembrane region" description="Helical" evidence="4">
    <location>
        <begin position="348"/>
        <end position="370"/>
    </location>
</feature>
<evidence type="ECO:0000256" key="3">
    <source>
        <dbReference type="ARBA" id="ARBA00023136"/>
    </source>
</evidence>
<evidence type="ECO:0000313" key="6">
    <source>
        <dbReference type="EMBL" id="GAT62090.1"/>
    </source>
</evidence>
<evidence type="ECO:0000256" key="4">
    <source>
        <dbReference type="SAM" id="Phobius"/>
    </source>
</evidence>
<evidence type="ECO:0000256" key="1">
    <source>
        <dbReference type="ARBA" id="ARBA00022692"/>
    </source>
</evidence>